<feature type="region of interest" description="Disordered" evidence="1">
    <location>
        <begin position="519"/>
        <end position="546"/>
    </location>
</feature>
<keyword evidence="4" id="KW-1185">Reference proteome</keyword>
<dbReference type="PROSITE" id="PS50882">
    <property type="entry name" value="YTH"/>
    <property type="match status" value="1"/>
</dbReference>
<feature type="region of interest" description="Disordered" evidence="1">
    <location>
        <begin position="363"/>
        <end position="393"/>
    </location>
</feature>
<name>A0A9P9EHP3_9HYPO</name>
<dbReference type="CDD" id="cd00590">
    <property type="entry name" value="RRM_SF"/>
    <property type="match status" value="1"/>
</dbReference>
<feature type="compositionally biased region" description="Low complexity" evidence="1">
    <location>
        <begin position="364"/>
        <end position="383"/>
    </location>
</feature>
<dbReference type="InterPro" id="IPR007275">
    <property type="entry name" value="YTH_domain"/>
</dbReference>
<evidence type="ECO:0000313" key="4">
    <source>
        <dbReference type="Proteomes" id="UP000717696"/>
    </source>
</evidence>
<dbReference type="InterPro" id="IPR035979">
    <property type="entry name" value="RBD_domain_sf"/>
</dbReference>
<feature type="compositionally biased region" description="Basic and acidic residues" evidence="1">
    <location>
        <begin position="238"/>
        <end position="251"/>
    </location>
</feature>
<dbReference type="InterPro" id="IPR012677">
    <property type="entry name" value="Nucleotide-bd_a/b_plait_sf"/>
</dbReference>
<dbReference type="GO" id="GO:0003729">
    <property type="term" value="F:mRNA binding"/>
    <property type="evidence" value="ECO:0007669"/>
    <property type="project" value="TreeGrafter"/>
</dbReference>
<dbReference type="InterPro" id="IPR045168">
    <property type="entry name" value="YTH_prot"/>
</dbReference>
<dbReference type="Gene3D" id="3.10.590.10">
    <property type="entry name" value="ph1033 like domains"/>
    <property type="match status" value="1"/>
</dbReference>
<dbReference type="EMBL" id="JAGMUU010000015">
    <property type="protein sequence ID" value="KAH7137286.1"/>
    <property type="molecule type" value="Genomic_DNA"/>
</dbReference>
<dbReference type="PANTHER" id="PTHR12357">
    <property type="entry name" value="YTH YT521-B HOMOLOGY DOMAIN-CONTAINING"/>
    <property type="match status" value="1"/>
</dbReference>
<dbReference type="GO" id="GO:0000381">
    <property type="term" value="P:regulation of alternative mRNA splicing, via spliceosome"/>
    <property type="evidence" value="ECO:0007669"/>
    <property type="project" value="TreeGrafter"/>
</dbReference>
<dbReference type="PANTHER" id="PTHR12357:SF3">
    <property type="entry name" value="YTH DOMAIN-CONTAINING PROTEIN 1"/>
    <property type="match status" value="1"/>
</dbReference>
<feature type="compositionally biased region" description="Polar residues" evidence="1">
    <location>
        <begin position="192"/>
        <end position="236"/>
    </location>
</feature>
<reference evidence="3" key="1">
    <citation type="journal article" date="2021" name="Nat. Commun.">
        <title>Genetic determinants of endophytism in the Arabidopsis root mycobiome.</title>
        <authorList>
            <person name="Mesny F."/>
            <person name="Miyauchi S."/>
            <person name="Thiergart T."/>
            <person name="Pickel B."/>
            <person name="Atanasova L."/>
            <person name="Karlsson M."/>
            <person name="Huettel B."/>
            <person name="Barry K.W."/>
            <person name="Haridas S."/>
            <person name="Chen C."/>
            <person name="Bauer D."/>
            <person name="Andreopoulos W."/>
            <person name="Pangilinan J."/>
            <person name="LaButti K."/>
            <person name="Riley R."/>
            <person name="Lipzen A."/>
            <person name="Clum A."/>
            <person name="Drula E."/>
            <person name="Henrissat B."/>
            <person name="Kohler A."/>
            <person name="Grigoriev I.V."/>
            <person name="Martin F.M."/>
            <person name="Hacquard S."/>
        </authorList>
    </citation>
    <scope>NUCLEOTIDE SEQUENCE</scope>
    <source>
        <strain evidence="3">MPI-CAGE-AT-0021</strain>
    </source>
</reference>
<evidence type="ECO:0000256" key="1">
    <source>
        <dbReference type="SAM" id="MobiDB-lite"/>
    </source>
</evidence>
<evidence type="ECO:0000259" key="2">
    <source>
        <dbReference type="PROSITE" id="PS50882"/>
    </source>
</evidence>
<accession>A0A9P9EHP3</accession>
<dbReference type="OrthoDB" id="306690at2759"/>
<gene>
    <name evidence="3" type="ORF">B0J13DRAFT_448291</name>
</gene>
<sequence>MGDIPNISTTDVRSIAQSHQNTDNAEVETPSHDQQPVPTERSSLHNYPIAPHAVKPQVDMTQSPVQRQGPYNMGPMAHSLPQVPFRHGQYPYPNQQRYQMSNSPPVMQHVPQFMGPQVPVQNQGYYIQQPQMVQYYGGHMPQSQAGAAVSARQNMAYYPNQMMMNQQSSAYYYPPTSQYVHSTHPMTNTMMPSQFMSPIPSANDTRNAFQSTPNTPGNLSSPPSQEQNSSWKQSLIKSDLRHTPDDVEKRQSAVRGPPRKPRQSGHAIWVGNLPPQTNLMSLVYHVCKKAPGLESLFLISKSNCAFANFKDEETCAAAQQKLHDSKFQSVRLVSRLRKSTVEGATGMTAPTGPAVITNSVAKNEQPQEGQQSGPGSSTPGGEQASTLKQTPLGEIDTTTQKDKFFILKSLTVEDLELSVRTGIWATQSHNEETLNDAFKAVDSVYLVFSANKSGEYFGYARMTSQINEDPAAAIKFAPKTVAASDLDLPKAIPTEATEHAPKGRIIDDSARGTIFWEAERDETDNTSDTESVSSDNEGNIEEEPTKTWGRPFKLEWLSTTQLPFYRTRGLRNPWNSNREVKIARDGTEIEPSVGRRLIGLFNRVQSPGPVTAGMQLSRAMMPVFAPM</sequence>
<feature type="region of interest" description="Disordered" evidence="1">
    <location>
        <begin position="192"/>
        <end position="270"/>
    </location>
</feature>
<feature type="domain" description="YTH" evidence="2">
    <location>
        <begin position="402"/>
        <end position="601"/>
    </location>
</feature>
<dbReference type="SMART" id="SM00360">
    <property type="entry name" value="RRM"/>
    <property type="match status" value="1"/>
</dbReference>
<feature type="region of interest" description="Disordered" evidence="1">
    <location>
        <begin position="1"/>
        <end position="79"/>
    </location>
</feature>
<dbReference type="Gene3D" id="3.30.70.330">
    <property type="match status" value="1"/>
</dbReference>
<dbReference type="CDD" id="cd21134">
    <property type="entry name" value="YTH"/>
    <property type="match status" value="1"/>
</dbReference>
<feature type="compositionally biased region" description="Polar residues" evidence="1">
    <location>
        <begin position="32"/>
        <end position="45"/>
    </location>
</feature>
<dbReference type="SUPFAM" id="SSF54928">
    <property type="entry name" value="RNA-binding domain, RBD"/>
    <property type="match status" value="1"/>
</dbReference>
<dbReference type="GO" id="GO:0000398">
    <property type="term" value="P:mRNA splicing, via spliceosome"/>
    <property type="evidence" value="ECO:0007669"/>
    <property type="project" value="TreeGrafter"/>
</dbReference>
<evidence type="ECO:0000313" key="3">
    <source>
        <dbReference type="EMBL" id="KAH7137286.1"/>
    </source>
</evidence>
<dbReference type="Proteomes" id="UP000717696">
    <property type="component" value="Unassembled WGS sequence"/>
</dbReference>
<dbReference type="AlphaFoldDB" id="A0A9P9EHP3"/>
<dbReference type="InterPro" id="IPR057720">
    <property type="entry name" value="RRM_YTH1"/>
</dbReference>
<comment type="caution">
    <text evidence="3">The sequence shown here is derived from an EMBL/GenBank/DDBJ whole genome shotgun (WGS) entry which is preliminary data.</text>
</comment>
<dbReference type="Pfam" id="PF04146">
    <property type="entry name" value="YTH"/>
    <property type="match status" value="1"/>
</dbReference>
<organism evidence="3 4">
    <name type="scientific">Dactylonectria estremocensis</name>
    <dbReference type="NCBI Taxonomy" id="1079267"/>
    <lineage>
        <taxon>Eukaryota</taxon>
        <taxon>Fungi</taxon>
        <taxon>Dikarya</taxon>
        <taxon>Ascomycota</taxon>
        <taxon>Pezizomycotina</taxon>
        <taxon>Sordariomycetes</taxon>
        <taxon>Hypocreomycetidae</taxon>
        <taxon>Hypocreales</taxon>
        <taxon>Nectriaceae</taxon>
        <taxon>Dactylonectria</taxon>
    </lineage>
</organism>
<dbReference type="GO" id="GO:0005654">
    <property type="term" value="C:nucleoplasm"/>
    <property type="evidence" value="ECO:0007669"/>
    <property type="project" value="TreeGrafter"/>
</dbReference>
<dbReference type="InterPro" id="IPR000504">
    <property type="entry name" value="RRM_dom"/>
</dbReference>
<protein>
    <submittedName>
        <fullName evidence="3">YT521-B-like domain-containing protein</fullName>
    </submittedName>
</protein>
<proteinExistence type="predicted"/>
<feature type="compositionally biased region" description="Polar residues" evidence="1">
    <location>
        <begin position="528"/>
        <end position="537"/>
    </location>
</feature>
<dbReference type="Pfam" id="PF25701">
    <property type="entry name" value="RRM_YTH1"/>
    <property type="match status" value="1"/>
</dbReference>
<dbReference type="GO" id="GO:1990247">
    <property type="term" value="F:N6-methyladenosine-containing RNA reader activity"/>
    <property type="evidence" value="ECO:0007669"/>
    <property type="project" value="TreeGrafter"/>
</dbReference>
<feature type="compositionally biased region" description="Polar residues" evidence="1">
    <location>
        <begin position="1"/>
        <end position="24"/>
    </location>
</feature>